<dbReference type="AlphaFoldDB" id="A0A7S4D008"/>
<name>A0A7S4D008_9EUGL</name>
<organism evidence="1">
    <name type="scientific">Eutreptiella gymnastica</name>
    <dbReference type="NCBI Taxonomy" id="73025"/>
    <lineage>
        <taxon>Eukaryota</taxon>
        <taxon>Discoba</taxon>
        <taxon>Euglenozoa</taxon>
        <taxon>Euglenida</taxon>
        <taxon>Spirocuta</taxon>
        <taxon>Euglenophyceae</taxon>
        <taxon>Eutreptiales</taxon>
        <taxon>Eutreptiaceae</taxon>
        <taxon>Eutreptiella</taxon>
    </lineage>
</organism>
<sequence>MHVYRCIHLAKEAVLEPVCVVFPLALGLPRPVVHWWCVFACMQTCCLRSIGRDLCWAEACDALKSWSAAGLSSICAQEYLPLDTLALPIGVVQQKAHSPHVQGVGTQRHVRSHRI</sequence>
<reference evidence="1" key="1">
    <citation type="submission" date="2021-01" db="EMBL/GenBank/DDBJ databases">
        <authorList>
            <person name="Corre E."/>
            <person name="Pelletier E."/>
            <person name="Niang G."/>
            <person name="Scheremetjew M."/>
            <person name="Finn R."/>
            <person name="Kale V."/>
            <person name="Holt S."/>
            <person name="Cochrane G."/>
            <person name="Meng A."/>
            <person name="Brown T."/>
            <person name="Cohen L."/>
        </authorList>
    </citation>
    <scope>NUCLEOTIDE SEQUENCE</scope>
    <source>
        <strain evidence="1">CCMP1594</strain>
    </source>
</reference>
<proteinExistence type="predicted"/>
<protein>
    <submittedName>
        <fullName evidence="1">Uncharacterized protein</fullName>
    </submittedName>
</protein>
<evidence type="ECO:0000313" key="1">
    <source>
        <dbReference type="EMBL" id="CAE0811395.1"/>
    </source>
</evidence>
<dbReference type="EMBL" id="HBJA01063863">
    <property type="protein sequence ID" value="CAE0811395.1"/>
    <property type="molecule type" value="Transcribed_RNA"/>
</dbReference>
<gene>
    <name evidence="1" type="ORF">EGYM00163_LOCUS22543</name>
</gene>
<accession>A0A7S4D008</accession>